<dbReference type="AlphaFoldDB" id="A0A3F3QHG0"/>
<dbReference type="EMBL" id="KZ852033">
    <property type="protein sequence ID" value="RDH38703.1"/>
    <property type="molecule type" value="Genomic_DNA"/>
</dbReference>
<accession>A0A3F3QHG0</accession>
<feature type="chain" id="PRO_5017716046" description="Secreted protein" evidence="2">
    <location>
        <begin position="22"/>
        <end position="86"/>
    </location>
</feature>
<feature type="signal peptide" evidence="2">
    <location>
        <begin position="1"/>
        <end position="21"/>
    </location>
</feature>
<name>A0A3F3QHG0_9EURO</name>
<keyword evidence="2" id="KW-0732">Signal</keyword>
<sequence length="86" mass="9923">MSCFLFPFFLTFLWLLPILHRHPLNLQSARAHTPDQVNPSSKRQTALNPKRHEESNPASSSHIRLAIPFPKRHSSPRTSFRPLILS</sequence>
<dbReference type="RefSeq" id="XP_026631725.1">
    <property type="nucleotide sequence ID" value="XM_026764468.1"/>
</dbReference>
<dbReference type="Proteomes" id="UP000253729">
    <property type="component" value="Unassembled WGS sequence"/>
</dbReference>
<evidence type="ECO:0008006" key="5">
    <source>
        <dbReference type="Google" id="ProtNLM"/>
    </source>
</evidence>
<gene>
    <name evidence="3" type="ORF">BDQ94DRAFT_134452</name>
</gene>
<reference evidence="3 4" key="1">
    <citation type="submission" date="2018-07" db="EMBL/GenBank/DDBJ databases">
        <title>The genomes of Aspergillus section Nigri reveals drivers in fungal speciation.</title>
        <authorList>
            <consortium name="DOE Joint Genome Institute"/>
            <person name="Vesth T.C."/>
            <person name="Nybo J."/>
            <person name="Theobald S."/>
            <person name="Brandl J."/>
            <person name="Frisvad J.C."/>
            <person name="Nielsen K.F."/>
            <person name="Lyhne E.K."/>
            <person name="Kogle M.E."/>
            <person name="Kuo A."/>
            <person name="Riley R."/>
            <person name="Clum A."/>
            <person name="Nolan M."/>
            <person name="Lipzen A."/>
            <person name="Salamov A."/>
            <person name="Henrissat B."/>
            <person name="Wiebenga A."/>
            <person name="De vries R.P."/>
            <person name="Grigoriev I.V."/>
            <person name="Mortensen U.H."/>
            <person name="Andersen M.R."/>
            <person name="Baker S.E."/>
        </authorList>
    </citation>
    <scope>NUCLEOTIDE SEQUENCE [LARGE SCALE GENOMIC DNA]</scope>
    <source>
        <strain evidence="3 4">CBS 139.54b</strain>
    </source>
</reference>
<proteinExistence type="predicted"/>
<organism evidence="3 4">
    <name type="scientific">Aspergillus welwitschiae</name>
    <dbReference type="NCBI Taxonomy" id="1341132"/>
    <lineage>
        <taxon>Eukaryota</taxon>
        <taxon>Fungi</taxon>
        <taxon>Dikarya</taxon>
        <taxon>Ascomycota</taxon>
        <taxon>Pezizomycotina</taxon>
        <taxon>Eurotiomycetes</taxon>
        <taxon>Eurotiomycetidae</taxon>
        <taxon>Eurotiales</taxon>
        <taxon>Aspergillaceae</taxon>
        <taxon>Aspergillus</taxon>
        <taxon>Aspergillus subgen. Circumdati</taxon>
    </lineage>
</organism>
<keyword evidence="4" id="KW-1185">Reference proteome</keyword>
<evidence type="ECO:0000313" key="4">
    <source>
        <dbReference type="Proteomes" id="UP000253729"/>
    </source>
</evidence>
<evidence type="ECO:0000256" key="1">
    <source>
        <dbReference type="SAM" id="MobiDB-lite"/>
    </source>
</evidence>
<evidence type="ECO:0000313" key="3">
    <source>
        <dbReference type="EMBL" id="RDH38703.1"/>
    </source>
</evidence>
<protein>
    <recommendedName>
        <fullName evidence="5">Secreted protein</fullName>
    </recommendedName>
</protein>
<dbReference type="GeneID" id="38132824"/>
<feature type="region of interest" description="Disordered" evidence="1">
    <location>
        <begin position="30"/>
        <end position="86"/>
    </location>
</feature>
<evidence type="ECO:0000256" key="2">
    <source>
        <dbReference type="SAM" id="SignalP"/>
    </source>
</evidence>
<feature type="compositionally biased region" description="Polar residues" evidence="1">
    <location>
        <begin position="30"/>
        <end position="47"/>
    </location>
</feature>